<dbReference type="AlphaFoldDB" id="A0A6M1RQ53"/>
<dbReference type="EMBL" id="JAAKYA010000053">
    <property type="protein sequence ID" value="NGO39537.1"/>
    <property type="molecule type" value="Genomic_DNA"/>
</dbReference>
<keyword evidence="5 7" id="KW-0687">Ribonucleoprotein</keyword>
<evidence type="ECO:0000256" key="1">
    <source>
        <dbReference type="ARBA" id="ARBA00006540"/>
    </source>
</evidence>
<dbReference type="Gene3D" id="2.40.30.10">
    <property type="entry name" value="Translation factors"/>
    <property type="match status" value="1"/>
</dbReference>
<feature type="compositionally biased region" description="Low complexity" evidence="10">
    <location>
        <begin position="227"/>
        <end position="245"/>
    </location>
</feature>
<dbReference type="GO" id="GO:0006412">
    <property type="term" value="P:translation"/>
    <property type="evidence" value="ECO:0007669"/>
    <property type="project" value="UniProtKB-UniRule"/>
</dbReference>
<evidence type="ECO:0000256" key="7">
    <source>
        <dbReference type="HAMAP-Rule" id="MF_01325"/>
    </source>
</evidence>
<evidence type="ECO:0000313" key="11">
    <source>
        <dbReference type="EMBL" id="NGO39537.1"/>
    </source>
</evidence>
<evidence type="ECO:0000256" key="6">
    <source>
        <dbReference type="ARBA" id="ARBA00035243"/>
    </source>
</evidence>
<dbReference type="GO" id="GO:0003735">
    <property type="term" value="F:structural constituent of ribosome"/>
    <property type="evidence" value="ECO:0007669"/>
    <property type="project" value="UniProtKB-UniRule"/>
</dbReference>
<comment type="similarity">
    <text evidence="1 7 8">Belongs to the universal ribosomal protein uL3 family.</text>
</comment>
<dbReference type="PANTHER" id="PTHR11229">
    <property type="entry name" value="50S RIBOSOMAL PROTEIN L3"/>
    <property type="match status" value="1"/>
</dbReference>
<keyword evidence="4 7" id="KW-0689">Ribosomal protein</keyword>
<dbReference type="RefSeq" id="WP_165107603.1">
    <property type="nucleotide sequence ID" value="NZ_JAAKYA010000053.1"/>
</dbReference>
<dbReference type="FunFam" id="2.40.30.10:FF:000004">
    <property type="entry name" value="50S ribosomal protein L3"/>
    <property type="match status" value="1"/>
</dbReference>
<comment type="caution">
    <text evidence="11">The sequence shown here is derived from an EMBL/GenBank/DDBJ whole genome shotgun (WGS) entry which is preliminary data.</text>
</comment>
<accession>A0A6M1RQ53</accession>
<evidence type="ECO:0000256" key="5">
    <source>
        <dbReference type="ARBA" id="ARBA00023274"/>
    </source>
</evidence>
<dbReference type="GO" id="GO:0022625">
    <property type="term" value="C:cytosolic large ribosomal subunit"/>
    <property type="evidence" value="ECO:0007669"/>
    <property type="project" value="TreeGrafter"/>
</dbReference>
<name>A0A6M1RQ53_9BACT</name>
<dbReference type="NCBIfam" id="TIGR03625">
    <property type="entry name" value="L3_bact"/>
    <property type="match status" value="1"/>
</dbReference>
<evidence type="ECO:0000256" key="4">
    <source>
        <dbReference type="ARBA" id="ARBA00022980"/>
    </source>
</evidence>
<reference evidence="11 12" key="1">
    <citation type="submission" date="2020-02" db="EMBL/GenBank/DDBJ databases">
        <title>Draft genome sequence of Limisphaera ngatamarikiensis NGM72.4T, a thermophilic Verrucomicrobia grouped in subdivision 3.</title>
        <authorList>
            <person name="Carere C.R."/>
            <person name="Steen J."/>
            <person name="Hugenholtz P."/>
            <person name="Stott M.B."/>
        </authorList>
    </citation>
    <scope>NUCLEOTIDE SEQUENCE [LARGE SCALE GENOMIC DNA]</scope>
    <source>
        <strain evidence="11 12">NGM72.4</strain>
    </source>
</reference>
<comment type="function">
    <text evidence="7 9">One of the primary rRNA binding proteins, it binds directly near the 3'-end of the 23S rRNA, where it nucleates assembly of the 50S subunit.</text>
</comment>
<evidence type="ECO:0000256" key="9">
    <source>
        <dbReference type="RuleBase" id="RU003906"/>
    </source>
</evidence>
<evidence type="ECO:0000256" key="2">
    <source>
        <dbReference type="ARBA" id="ARBA00022730"/>
    </source>
</evidence>
<evidence type="ECO:0000313" key="12">
    <source>
        <dbReference type="Proteomes" id="UP000477311"/>
    </source>
</evidence>
<feature type="compositionally biased region" description="Basic and acidic residues" evidence="10">
    <location>
        <begin position="247"/>
        <end position="258"/>
    </location>
</feature>
<sequence>MIGLIGKKLGQTRIYDANGVLQQVTIVLAGPNRVLQCKTRETDGYNAVQLAFGDQKLQRINKPLLGHLKKYGVSVPDGEPKSPVLLTAVQRIREFRDFSLPVKPGDLIGPGIFAPGDYVDAIGITKGRGFEGVVKRHGFRGGDASHGAKGWHRRPGAIGQRLFPGTVRRGMRMPGHMGQVRRTVQNLEILQVREQENLLLIKGSIPGANGDYVIIREAKKRPKGTARPKSAAPAAAAAEAKPKAAAKPKEAAKKTAKK</sequence>
<evidence type="ECO:0000256" key="10">
    <source>
        <dbReference type="SAM" id="MobiDB-lite"/>
    </source>
</evidence>
<dbReference type="PROSITE" id="PS00474">
    <property type="entry name" value="RIBOSOMAL_L3"/>
    <property type="match status" value="1"/>
</dbReference>
<dbReference type="SUPFAM" id="SSF50447">
    <property type="entry name" value="Translation proteins"/>
    <property type="match status" value="1"/>
</dbReference>
<keyword evidence="3 7" id="KW-0694">RNA-binding</keyword>
<dbReference type="PANTHER" id="PTHR11229:SF16">
    <property type="entry name" value="LARGE RIBOSOMAL SUBUNIT PROTEIN UL3C"/>
    <property type="match status" value="1"/>
</dbReference>
<dbReference type="Proteomes" id="UP000477311">
    <property type="component" value="Unassembled WGS sequence"/>
</dbReference>
<dbReference type="InterPro" id="IPR019927">
    <property type="entry name" value="Ribosomal_uL3_bac/org-type"/>
</dbReference>
<evidence type="ECO:0000256" key="8">
    <source>
        <dbReference type="RuleBase" id="RU003905"/>
    </source>
</evidence>
<proteinExistence type="inferred from homology"/>
<feature type="region of interest" description="Disordered" evidence="10">
    <location>
        <begin position="218"/>
        <end position="258"/>
    </location>
</feature>
<keyword evidence="12" id="KW-1185">Reference proteome</keyword>
<gene>
    <name evidence="7 11" type="primary">rplC</name>
    <name evidence="11" type="ORF">G4L39_09030</name>
</gene>
<protein>
    <recommendedName>
        <fullName evidence="6 7">Large ribosomal subunit protein uL3</fullName>
    </recommendedName>
</protein>
<dbReference type="HAMAP" id="MF_01325_B">
    <property type="entry name" value="Ribosomal_uL3_B"/>
    <property type="match status" value="1"/>
</dbReference>
<dbReference type="Gene3D" id="3.30.160.810">
    <property type="match status" value="1"/>
</dbReference>
<comment type="subunit">
    <text evidence="7 9">Part of the 50S ribosomal subunit. Forms a cluster with proteins L14 and L19.</text>
</comment>
<dbReference type="Pfam" id="PF00297">
    <property type="entry name" value="Ribosomal_L3"/>
    <property type="match status" value="1"/>
</dbReference>
<dbReference type="GO" id="GO:0019843">
    <property type="term" value="F:rRNA binding"/>
    <property type="evidence" value="ECO:0007669"/>
    <property type="project" value="UniProtKB-UniRule"/>
</dbReference>
<dbReference type="InterPro" id="IPR000597">
    <property type="entry name" value="Ribosomal_uL3"/>
</dbReference>
<evidence type="ECO:0000256" key="3">
    <source>
        <dbReference type="ARBA" id="ARBA00022884"/>
    </source>
</evidence>
<organism evidence="11 12">
    <name type="scientific">Limisphaera ngatamarikiensis</name>
    <dbReference type="NCBI Taxonomy" id="1324935"/>
    <lineage>
        <taxon>Bacteria</taxon>
        <taxon>Pseudomonadati</taxon>
        <taxon>Verrucomicrobiota</taxon>
        <taxon>Verrucomicrobiia</taxon>
        <taxon>Limisphaerales</taxon>
        <taxon>Limisphaeraceae</taxon>
        <taxon>Limisphaera</taxon>
    </lineage>
</organism>
<keyword evidence="2 7" id="KW-0699">rRNA-binding</keyword>
<dbReference type="InterPro" id="IPR009000">
    <property type="entry name" value="Transl_B-barrel_sf"/>
</dbReference>
<dbReference type="InterPro" id="IPR019926">
    <property type="entry name" value="Ribosomal_uL3_CS"/>
</dbReference>